<name>A0A9D1E8T5_9FIRM</name>
<evidence type="ECO:0000256" key="10">
    <source>
        <dbReference type="HAMAP-Rule" id="MF_01820"/>
    </source>
</evidence>
<evidence type="ECO:0000256" key="6">
    <source>
        <dbReference type="ARBA" id="ARBA00022801"/>
    </source>
</evidence>
<evidence type="ECO:0000259" key="11">
    <source>
        <dbReference type="PROSITE" id="PS50936"/>
    </source>
</evidence>
<reference evidence="13" key="2">
    <citation type="journal article" date="2021" name="PeerJ">
        <title>Extensive microbial diversity within the chicken gut microbiome revealed by metagenomics and culture.</title>
        <authorList>
            <person name="Gilroy R."/>
            <person name="Ravi A."/>
            <person name="Getino M."/>
            <person name="Pursley I."/>
            <person name="Horton D.L."/>
            <person name="Alikhan N.F."/>
            <person name="Baker D."/>
            <person name="Gharbi K."/>
            <person name="Hall N."/>
            <person name="Watson M."/>
            <person name="Adriaenssens E.M."/>
            <person name="Foster-Nyarko E."/>
            <person name="Jarju S."/>
            <person name="Secka A."/>
            <person name="Antonio M."/>
            <person name="Oren A."/>
            <person name="Chaudhuri R.R."/>
            <person name="La Ragione R."/>
            <person name="Hildebrand F."/>
            <person name="Pallen M.J."/>
        </authorList>
    </citation>
    <scope>NUCLEOTIDE SEQUENCE</scope>
    <source>
        <strain evidence="13">ChiSjej5B23-6657</strain>
    </source>
</reference>
<dbReference type="EMBL" id="DVHM01000039">
    <property type="protein sequence ID" value="HIR70101.1"/>
    <property type="molecule type" value="Genomic_DNA"/>
</dbReference>
<dbReference type="AlphaFoldDB" id="A0A9D1E8T5"/>
<dbReference type="Gene3D" id="1.10.40.50">
    <property type="entry name" value="Probable gtpase engc, domain 3"/>
    <property type="match status" value="1"/>
</dbReference>
<protein>
    <recommendedName>
        <fullName evidence="10">Small ribosomal subunit biogenesis GTPase RsgA</fullName>
        <ecNumber evidence="10">3.6.1.-</ecNumber>
    </recommendedName>
</protein>
<dbReference type="SUPFAM" id="SSF50249">
    <property type="entry name" value="Nucleic acid-binding proteins"/>
    <property type="match status" value="1"/>
</dbReference>
<dbReference type="InterPro" id="IPR012340">
    <property type="entry name" value="NA-bd_OB-fold"/>
</dbReference>
<feature type="binding site" evidence="10">
    <location>
        <position position="254"/>
    </location>
    <ligand>
        <name>Zn(2+)</name>
        <dbReference type="ChEBI" id="CHEBI:29105"/>
    </ligand>
</feature>
<dbReference type="CDD" id="cd01854">
    <property type="entry name" value="YjeQ_EngC"/>
    <property type="match status" value="1"/>
</dbReference>
<comment type="subcellular location">
    <subcellularLocation>
        <location evidence="10">Cytoplasm</location>
    </subcellularLocation>
</comment>
<dbReference type="InterPro" id="IPR027417">
    <property type="entry name" value="P-loop_NTPase"/>
</dbReference>
<accession>A0A9D1E8T5</accession>
<dbReference type="Gene3D" id="3.40.50.300">
    <property type="entry name" value="P-loop containing nucleotide triphosphate hydrolases"/>
    <property type="match status" value="1"/>
</dbReference>
<feature type="binding site" evidence="10">
    <location>
        <position position="260"/>
    </location>
    <ligand>
        <name>Zn(2+)</name>
        <dbReference type="ChEBI" id="CHEBI:29105"/>
    </ligand>
</feature>
<dbReference type="SUPFAM" id="SSF52540">
    <property type="entry name" value="P-loop containing nucleoside triphosphate hydrolases"/>
    <property type="match status" value="1"/>
</dbReference>
<dbReference type="InterPro" id="IPR030378">
    <property type="entry name" value="G_CP_dom"/>
</dbReference>
<comment type="function">
    <text evidence="10">One of several proteins that assist in the late maturation steps of the functional core of the 30S ribosomal subunit. Helps release RbfA from mature subunits. May play a role in the assembly of ribosomal proteins into the subunit. Circularly permuted GTPase that catalyzes slow GTP hydrolysis, GTPase activity is stimulated by the 30S ribosomal subunit.</text>
</comment>
<dbReference type="Gene3D" id="2.40.50.140">
    <property type="entry name" value="Nucleic acid-binding proteins"/>
    <property type="match status" value="1"/>
</dbReference>
<organism evidence="13 14">
    <name type="scientific">Candidatus Pullilachnospira gallistercoris</name>
    <dbReference type="NCBI Taxonomy" id="2840911"/>
    <lineage>
        <taxon>Bacteria</taxon>
        <taxon>Bacillati</taxon>
        <taxon>Bacillota</taxon>
        <taxon>Clostridia</taxon>
        <taxon>Lachnospirales</taxon>
        <taxon>Lachnospiraceae</taxon>
        <taxon>Lachnospiraceae incertae sedis</taxon>
        <taxon>Candidatus Pullilachnospira</taxon>
    </lineage>
</organism>
<evidence type="ECO:0000256" key="3">
    <source>
        <dbReference type="ARBA" id="ARBA00022723"/>
    </source>
</evidence>
<evidence type="ECO:0000256" key="8">
    <source>
        <dbReference type="ARBA" id="ARBA00022884"/>
    </source>
</evidence>
<comment type="cofactor">
    <cofactor evidence="10">
        <name>Zn(2+)</name>
        <dbReference type="ChEBI" id="CHEBI:29105"/>
    </cofactor>
    <text evidence="10">Binds 1 zinc ion per subunit.</text>
</comment>
<evidence type="ECO:0000256" key="7">
    <source>
        <dbReference type="ARBA" id="ARBA00022833"/>
    </source>
</evidence>
<feature type="domain" description="CP-type G" evidence="12">
    <location>
        <begin position="65"/>
        <end position="223"/>
    </location>
</feature>
<evidence type="ECO:0000259" key="12">
    <source>
        <dbReference type="PROSITE" id="PS51721"/>
    </source>
</evidence>
<feature type="binding site" evidence="10">
    <location>
        <position position="247"/>
    </location>
    <ligand>
        <name>Zn(2+)</name>
        <dbReference type="ChEBI" id="CHEBI:29105"/>
    </ligand>
</feature>
<keyword evidence="8 10" id="KW-0694">RNA-binding</keyword>
<comment type="similarity">
    <text evidence="10">Belongs to the TRAFAC class YlqF/YawG GTPase family. RsgA subfamily.</text>
</comment>
<keyword evidence="9 10" id="KW-0342">GTP-binding</keyword>
<dbReference type="InterPro" id="IPR010914">
    <property type="entry name" value="RsgA_GTPase_dom"/>
</dbReference>
<dbReference type="PANTHER" id="PTHR32120">
    <property type="entry name" value="SMALL RIBOSOMAL SUBUNIT BIOGENESIS GTPASE RSGA"/>
    <property type="match status" value="1"/>
</dbReference>
<dbReference type="InterPro" id="IPR004881">
    <property type="entry name" value="Ribosome_biogen_GTPase_RsgA"/>
</dbReference>
<dbReference type="GO" id="GO:0042274">
    <property type="term" value="P:ribosomal small subunit biogenesis"/>
    <property type="evidence" value="ECO:0007669"/>
    <property type="project" value="UniProtKB-UniRule"/>
</dbReference>
<dbReference type="GO" id="GO:0019843">
    <property type="term" value="F:rRNA binding"/>
    <property type="evidence" value="ECO:0007669"/>
    <property type="project" value="UniProtKB-KW"/>
</dbReference>
<comment type="subunit">
    <text evidence="10">Monomer. Associates with 30S ribosomal subunit, binds 16S rRNA.</text>
</comment>
<dbReference type="EC" id="3.6.1.-" evidence="10"/>
<keyword evidence="1 10" id="KW-0963">Cytoplasm</keyword>
<evidence type="ECO:0000256" key="5">
    <source>
        <dbReference type="ARBA" id="ARBA00022741"/>
    </source>
</evidence>
<feature type="binding site" evidence="10">
    <location>
        <begin position="114"/>
        <end position="117"/>
    </location>
    <ligand>
        <name>GTP</name>
        <dbReference type="ChEBI" id="CHEBI:37565"/>
    </ligand>
</feature>
<dbReference type="PANTHER" id="PTHR32120:SF11">
    <property type="entry name" value="SMALL RIBOSOMAL SUBUNIT BIOGENESIS GTPASE RSGA 1, MITOCHONDRIAL-RELATED"/>
    <property type="match status" value="1"/>
</dbReference>
<keyword evidence="2 10" id="KW-0690">Ribosome biogenesis</keyword>
<feature type="domain" description="EngC GTPase" evidence="11">
    <location>
        <begin position="74"/>
        <end position="221"/>
    </location>
</feature>
<dbReference type="GO" id="GO:0005737">
    <property type="term" value="C:cytoplasm"/>
    <property type="evidence" value="ECO:0007669"/>
    <property type="project" value="UniProtKB-SubCell"/>
</dbReference>
<evidence type="ECO:0000313" key="14">
    <source>
        <dbReference type="Proteomes" id="UP000823912"/>
    </source>
</evidence>
<dbReference type="PROSITE" id="PS51721">
    <property type="entry name" value="G_CP"/>
    <property type="match status" value="1"/>
</dbReference>
<keyword evidence="3 10" id="KW-0479">Metal-binding</keyword>
<dbReference type="GO" id="GO:0046872">
    <property type="term" value="F:metal ion binding"/>
    <property type="evidence" value="ECO:0007669"/>
    <property type="project" value="UniProtKB-KW"/>
</dbReference>
<comment type="caution">
    <text evidence="13">The sequence shown here is derived from an EMBL/GenBank/DDBJ whole genome shotgun (WGS) entry which is preliminary data.</text>
</comment>
<dbReference type="PROSITE" id="PS50936">
    <property type="entry name" value="ENGC_GTPASE"/>
    <property type="match status" value="1"/>
</dbReference>
<dbReference type="CDD" id="cd04466">
    <property type="entry name" value="S1_YloQ_GTPase"/>
    <property type="match status" value="1"/>
</dbReference>
<dbReference type="Pfam" id="PF16745">
    <property type="entry name" value="RsgA_N"/>
    <property type="match status" value="1"/>
</dbReference>
<dbReference type="HAMAP" id="MF_01820">
    <property type="entry name" value="GTPase_RsgA"/>
    <property type="match status" value="1"/>
</dbReference>
<evidence type="ECO:0000256" key="2">
    <source>
        <dbReference type="ARBA" id="ARBA00022517"/>
    </source>
</evidence>
<dbReference type="NCBIfam" id="TIGR00157">
    <property type="entry name" value="ribosome small subunit-dependent GTPase A"/>
    <property type="match status" value="1"/>
</dbReference>
<feature type="binding site" evidence="10">
    <location>
        <begin position="165"/>
        <end position="173"/>
    </location>
    <ligand>
        <name>GTP</name>
        <dbReference type="ChEBI" id="CHEBI:37565"/>
    </ligand>
</feature>
<proteinExistence type="inferred from homology"/>
<evidence type="ECO:0000313" key="13">
    <source>
        <dbReference type="EMBL" id="HIR70101.1"/>
    </source>
</evidence>
<keyword evidence="6 10" id="KW-0378">Hydrolase</keyword>
<gene>
    <name evidence="10 13" type="primary">rsgA</name>
    <name evidence="13" type="ORF">IAA55_02330</name>
</gene>
<dbReference type="Proteomes" id="UP000823912">
    <property type="component" value="Unassembled WGS sequence"/>
</dbReference>
<dbReference type="GO" id="GO:0003924">
    <property type="term" value="F:GTPase activity"/>
    <property type="evidence" value="ECO:0007669"/>
    <property type="project" value="UniProtKB-UniRule"/>
</dbReference>
<evidence type="ECO:0000256" key="1">
    <source>
        <dbReference type="ARBA" id="ARBA00022490"/>
    </source>
</evidence>
<dbReference type="Pfam" id="PF03193">
    <property type="entry name" value="RsgA_GTPase"/>
    <property type="match status" value="1"/>
</dbReference>
<keyword evidence="5 10" id="KW-0547">Nucleotide-binding</keyword>
<keyword evidence="7 10" id="KW-0862">Zinc</keyword>
<feature type="binding site" evidence="10">
    <location>
        <position position="252"/>
    </location>
    <ligand>
        <name>Zn(2+)</name>
        <dbReference type="ChEBI" id="CHEBI:29105"/>
    </ligand>
</feature>
<sequence>MTGRIVKGISGFYYVYVAGSGIYECRARGVFRQKKMKPLVGDRVEIDVLSEEDKEGNLKRILPRKSELIRPAVANVDQALVIFACRDPEPNFQLLDRFLVMMEMQNISVLICFNKRDLASEKEQKSIREIYASAGYPVFFTSALDNVEVDILRGALLGKTTTVAGPSGVGKSSLVNLLLSESVMETGEISEKIRRGRHTTRHSELLYLEPESFIVDTPGFSSLYLPEMEKDMLRECYPEFAAREGSCRFLGCSHTHEPDCGVKAAVEAGEISPVRYENYVYLYQELEQRKKY</sequence>
<dbReference type="GO" id="GO:0005525">
    <property type="term" value="F:GTP binding"/>
    <property type="evidence" value="ECO:0007669"/>
    <property type="project" value="UniProtKB-UniRule"/>
</dbReference>
<evidence type="ECO:0000256" key="4">
    <source>
        <dbReference type="ARBA" id="ARBA00022730"/>
    </source>
</evidence>
<dbReference type="InterPro" id="IPR031944">
    <property type="entry name" value="RsgA_N"/>
</dbReference>
<evidence type="ECO:0000256" key="9">
    <source>
        <dbReference type="ARBA" id="ARBA00023134"/>
    </source>
</evidence>
<keyword evidence="4 10" id="KW-0699">rRNA-binding</keyword>
<reference evidence="13" key="1">
    <citation type="submission" date="2020-10" db="EMBL/GenBank/DDBJ databases">
        <authorList>
            <person name="Gilroy R."/>
        </authorList>
    </citation>
    <scope>NUCLEOTIDE SEQUENCE</scope>
    <source>
        <strain evidence="13">ChiSjej5B23-6657</strain>
    </source>
</reference>